<organism evidence="2 3">
    <name type="scientific">Hymenobacter aranciens</name>
    <dbReference type="NCBI Taxonomy" id="3063996"/>
    <lineage>
        <taxon>Bacteria</taxon>
        <taxon>Pseudomonadati</taxon>
        <taxon>Bacteroidota</taxon>
        <taxon>Cytophagia</taxon>
        <taxon>Cytophagales</taxon>
        <taxon>Hymenobacteraceae</taxon>
        <taxon>Hymenobacter</taxon>
    </lineage>
</organism>
<comment type="caution">
    <text evidence="2">The sequence shown here is derived from an EMBL/GenBank/DDBJ whole genome shotgun (WGS) entry which is preliminary data.</text>
</comment>
<reference evidence="2" key="1">
    <citation type="submission" date="2023-07" db="EMBL/GenBank/DDBJ databases">
        <authorList>
            <person name="Kim M.K."/>
        </authorList>
    </citation>
    <scope>NUCLEOTIDE SEQUENCE</scope>
    <source>
        <strain evidence="2">ASUV-10-1</strain>
    </source>
</reference>
<keyword evidence="1" id="KW-0732">Signal</keyword>
<dbReference type="NCBIfam" id="TIGR04183">
    <property type="entry name" value="Por_Secre_tail"/>
    <property type="match status" value="1"/>
</dbReference>
<accession>A0ABT9B9Z9</accession>
<dbReference type="EMBL" id="JAUQSY010000004">
    <property type="protein sequence ID" value="MDO7874478.1"/>
    <property type="molecule type" value="Genomic_DNA"/>
</dbReference>
<protein>
    <submittedName>
        <fullName evidence="2">T9SS type A sorting domain-containing protein</fullName>
    </submittedName>
</protein>
<evidence type="ECO:0000313" key="3">
    <source>
        <dbReference type="Proteomes" id="UP001176429"/>
    </source>
</evidence>
<evidence type="ECO:0000256" key="1">
    <source>
        <dbReference type="SAM" id="SignalP"/>
    </source>
</evidence>
<gene>
    <name evidence="2" type="ORF">Q5H93_07020</name>
</gene>
<proteinExistence type="predicted"/>
<dbReference type="RefSeq" id="WP_305005792.1">
    <property type="nucleotide sequence ID" value="NZ_JAUQSY010000004.1"/>
</dbReference>
<sequence length="335" mass="34493">MPHFSSFPSAAKRLPLALLPILLLTAGAAQSQAIRTYTMVAAGSNAAAYQGLQPTTTAAVRTAGDGDEGYYNNLPIGFPFTFGGTAYTTVSASTNGWLTFGQPLVDAGPANNLSSGTPRPIVAPLWDDISFGAPGGAAGTDGDLFVQTSGTAGSRIFTIEWRNIRWNTTAAGPVASCLVQLLEATGEVKLMYLQGSTSAAGSNRTASVGIAGTAAGDFISLASLQLATTTSTTTETTTISGRATSGRIFTFTPSTPTANRAAFAQPPLQLAPNPASTTVRVLGHDARQPLRLLDAQGRVVRTLGAGATSLDLRGLAAGLYLVQSGRRTQRLVVEN</sequence>
<feature type="chain" id="PRO_5046824001" evidence="1">
    <location>
        <begin position="32"/>
        <end position="335"/>
    </location>
</feature>
<dbReference type="Proteomes" id="UP001176429">
    <property type="component" value="Unassembled WGS sequence"/>
</dbReference>
<feature type="signal peptide" evidence="1">
    <location>
        <begin position="1"/>
        <end position="31"/>
    </location>
</feature>
<dbReference type="InterPro" id="IPR026444">
    <property type="entry name" value="Secre_tail"/>
</dbReference>
<name>A0ABT9B9Z9_9BACT</name>
<evidence type="ECO:0000313" key="2">
    <source>
        <dbReference type="EMBL" id="MDO7874478.1"/>
    </source>
</evidence>
<keyword evidence="3" id="KW-1185">Reference proteome</keyword>